<proteinExistence type="predicted"/>
<gene>
    <name evidence="3" type="ORF">NMN56_023780</name>
</gene>
<keyword evidence="4" id="KW-1185">Reference proteome</keyword>
<feature type="domain" description="Cobalamin biosynthesis protein CobT VWA" evidence="2">
    <location>
        <begin position="368"/>
        <end position="525"/>
    </location>
</feature>
<dbReference type="RefSeq" id="WP_274041467.1">
    <property type="nucleotide sequence ID" value="NZ_JANCPR020000025.1"/>
</dbReference>
<dbReference type="Proteomes" id="UP001214441">
    <property type="component" value="Unassembled WGS sequence"/>
</dbReference>
<dbReference type="Pfam" id="PF11775">
    <property type="entry name" value="CobT_C"/>
    <property type="match status" value="1"/>
</dbReference>
<feature type="compositionally biased region" description="Gly residues" evidence="1">
    <location>
        <begin position="256"/>
        <end position="269"/>
    </location>
</feature>
<dbReference type="Pfam" id="PF06213">
    <property type="entry name" value="CobT"/>
    <property type="match status" value="1"/>
</dbReference>
<sequence length="555" mass="59603">MNGNGNGSGAATPDPGPDPDPDPDPEQLTGAAIRALGAAPGIVFRGHRAHEGRRPLPRPAPHLRHSPGEDTTALRGVADGLALRLTRTDAALHARMRPEQAVERLLFDALEQFRAESLAPATRPGTARNLRERHALWARGFHQAGLTEGARGLLLYTALEMCRSRLTGQPVLAATEDLIEATRGALGPALGHALAGLRRHRHDQAAYAPHALAVAEAVAALLEEAAGEGEEDGSADEESPFSLLLEDDPAADADGTGQGGTAGSTGQGPGHAQDAYRVFTTAHDQERAAGGLLRAELAREYRGVLDTRIRREGLATPRLARRLHALLATPAPDGWDGGHEEGRLDARQLARLVVSPTERNLYRAERAGLRTDAAVTFLVDCSGSMKRHREHLAARLDVWARALEHAGAACEILGFTTASWNGGRARRDWLRAGRPPHPGRVAERLHLVFKDGDTSYRRARPGIAALLKADLYREGIGGEAVEWAAARLRARAEARRVLLVLSDGGLAQGPSFLDAHLKEVAARTELELYGLPVEGDLTPYFAPLPRDFPFAPFDR</sequence>
<dbReference type="InterPro" id="IPR051928">
    <property type="entry name" value="NorD/CobT"/>
</dbReference>
<evidence type="ECO:0000313" key="3">
    <source>
        <dbReference type="EMBL" id="MDJ1134923.1"/>
    </source>
</evidence>
<evidence type="ECO:0000259" key="2">
    <source>
        <dbReference type="Pfam" id="PF11775"/>
    </source>
</evidence>
<name>A0ABT7A2T3_9ACTN</name>
<accession>A0ABT7A2T3</accession>
<feature type="region of interest" description="Disordered" evidence="1">
    <location>
        <begin position="1"/>
        <end position="28"/>
    </location>
</feature>
<reference evidence="3 4" key="1">
    <citation type="submission" date="2023-05" db="EMBL/GenBank/DDBJ databases">
        <title>Streptantibioticus silvisoli sp. nov., acidotolerant actinomycetes 1 from pine litter.</title>
        <authorList>
            <person name="Swiecimska M."/>
            <person name="Golinska P."/>
            <person name="Sangal V."/>
            <person name="Wachnowicz B."/>
            <person name="Goodfellow M."/>
        </authorList>
    </citation>
    <scope>NUCLEOTIDE SEQUENCE [LARGE SCALE GENOMIC DNA]</scope>
    <source>
        <strain evidence="3 4">DSM 42109</strain>
    </source>
</reference>
<dbReference type="InterPro" id="IPR036465">
    <property type="entry name" value="vWFA_dom_sf"/>
</dbReference>
<comment type="caution">
    <text evidence="3">The sequence shown here is derived from an EMBL/GenBank/DDBJ whole genome shotgun (WGS) entry which is preliminary data.</text>
</comment>
<dbReference type="SUPFAM" id="SSF53300">
    <property type="entry name" value="vWA-like"/>
    <property type="match status" value="1"/>
</dbReference>
<dbReference type="EMBL" id="JANCPR020000025">
    <property type="protein sequence ID" value="MDJ1134923.1"/>
    <property type="molecule type" value="Genomic_DNA"/>
</dbReference>
<feature type="region of interest" description="Disordered" evidence="1">
    <location>
        <begin position="247"/>
        <end position="272"/>
    </location>
</feature>
<protein>
    <submittedName>
        <fullName evidence="3">Cobalt chelatase</fullName>
    </submittedName>
</protein>
<dbReference type="InterPro" id="IPR006538">
    <property type="entry name" value="CobT"/>
</dbReference>
<evidence type="ECO:0000313" key="4">
    <source>
        <dbReference type="Proteomes" id="UP001214441"/>
    </source>
</evidence>
<evidence type="ECO:0000256" key="1">
    <source>
        <dbReference type="SAM" id="MobiDB-lite"/>
    </source>
</evidence>
<feature type="region of interest" description="Disordered" evidence="1">
    <location>
        <begin position="51"/>
        <end position="72"/>
    </location>
</feature>
<organism evidence="3 4">
    <name type="scientific">Streptomyces iconiensis</name>
    <dbReference type="NCBI Taxonomy" id="1384038"/>
    <lineage>
        <taxon>Bacteria</taxon>
        <taxon>Bacillati</taxon>
        <taxon>Actinomycetota</taxon>
        <taxon>Actinomycetes</taxon>
        <taxon>Kitasatosporales</taxon>
        <taxon>Streptomycetaceae</taxon>
        <taxon>Streptomyces</taxon>
    </lineage>
</organism>
<dbReference type="PANTHER" id="PTHR41248:SF1">
    <property type="entry name" value="NORD PROTEIN"/>
    <property type="match status" value="1"/>
</dbReference>
<dbReference type="PANTHER" id="PTHR41248">
    <property type="entry name" value="NORD PROTEIN"/>
    <property type="match status" value="1"/>
</dbReference>
<dbReference type="PIRSF" id="PIRSF031715">
    <property type="entry name" value="Cob_chel_CobT"/>
    <property type="match status" value="1"/>
</dbReference>
<dbReference type="InterPro" id="IPR025861">
    <property type="entry name" value="CobT_VWA_dom"/>
</dbReference>